<accession>A0A813L2K2</accession>
<proteinExistence type="predicted"/>
<dbReference type="EMBL" id="CAJNNW010033383">
    <property type="protein sequence ID" value="CAE8718540.1"/>
    <property type="molecule type" value="Genomic_DNA"/>
</dbReference>
<evidence type="ECO:0000313" key="3">
    <source>
        <dbReference type="Proteomes" id="UP000626109"/>
    </source>
</evidence>
<keyword evidence="1" id="KW-0812">Transmembrane</keyword>
<protein>
    <submittedName>
        <fullName evidence="2">Uncharacterized protein</fullName>
    </submittedName>
</protein>
<evidence type="ECO:0000313" key="2">
    <source>
        <dbReference type="EMBL" id="CAE8718540.1"/>
    </source>
</evidence>
<feature type="transmembrane region" description="Helical" evidence="1">
    <location>
        <begin position="103"/>
        <end position="120"/>
    </location>
</feature>
<dbReference type="Proteomes" id="UP000626109">
    <property type="component" value="Unassembled WGS sequence"/>
</dbReference>
<feature type="transmembrane region" description="Helical" evidence="1">
    <location>
        <begin position="272"/>
        <end position="297"/>
    </location>
</feature>
<keyword evidence="1" id="KW-0472">Membrane</keyword>
<reference evidence="2" key="1">
    <citation type="submission" date="2021-02" db="EMBL/GenBank/DDBJ databases">
        <authorList>
            <person name="Dougan E. K."/>
            <person name="Rhodes N."/>
            <person name="Thang M."/>
            <person name="Chan C."/>
        </authorList>
    </citation>
    <scope>NUCLEOTIDE SEQUENCE</scope>
</reference>
<organism evidence="2 3">
    <name type="scientific">Polarella glacialis</name>
    <name type="common">Dinoflagellate</name>
    <dbReference type="NCBI Taxonomy" id="89957"/>
    <lineage>
        <taxon>Eukaryota</taxon>
        <taxon>Sar</taxon>
        <taxon>Alveolata</taxon>
        <taxon>Dinophyceae</taxon>
        <taxon>Suessiales</taxon>
        <taxon>Suessiaceae</taxon>
        <taxon>Polarella</taxon>
    </lineage>
</organism>
<evidence type="ECO:0000256" key="1">
    <source>
        <dbReference type="SAM" id="Phobius"/>
    </source>
</evidence>
<feature type="transmembrane region" description="Helical" evidence="1">
    <location>
        <begin position="146"/>
        <end position="163"/>
    </location>
</feature>
<dbReference type="AlphaFoldDB" id="A0A813L2K2"/>
<sequence length="310" mass="33597">MSWSIFAYTVVPAGALLAVLLASGRGLAMKAASKVLSTPVEIGSLRLSVAVLMTALCGALSLLSYSGLRRSEMRAEQVSSSSLAQTMILGDQQMRNVFHQGRNLYLSLLGFTVWVVAWRLKVLHDNQQLAPPKARGRGQTSPTSRIMWALAGLLALLLSDVPLCRLNYQLQLAAFVTPRKERLMASAGMCDNVLASTAVGQCQVFCEDVRLLSEERMRSIMWVRSWHLLGRIAAEVFDDARDVAQGPERIEKLFAQKSCAQVLRSVDKSNQLVNAACAAAAGVSIIAAFAALAHVFAEEDQLAPSGNHQD</sequence>
<keyword evidence="1" id="KW-1133">Transmembrane helix</keyword>
<comment type="caution">
    <text evidence="2">The sequence shown here is derived from an EMBL/GenBank/DDBJ whole genome shotgun (WGS) entry which is preliminary data.</text>
</comment>
<name>A0A813L2K2_POLGL</name>
<feature type="transmembrane region" description="Helical" evidence="1">
    <location>
        <begin position="44"/>
        <end position="65"/>
    </location>
</feature>
<gene>
    <name evidence="2" type="ORF">PGLA2088_LOCUS40128</name>
</gene>